<evidence type="ECO:0000256" key="4">
    <source>
        <dbReference type="ARBA" id="ARBA00023136"/>
    </source>
</evidence>
<evidence type="ECO:0000256" key="5">
    <source>
        <dbReference type="SAM" id="Phobius"/>
    </source>
</evidence>
<keyword evidence="2 5" id="KW-0812">Transmembrane</keyword>
<dbReference type="PANTHER" id="PTHR35371">
    <property type="entry name" value="INNER MEMBRANE PROTEIN"/>
    <property type="match status" value="1"/>
</dbReference>
<sequence>MNIAFLSIVIACFMPLILTVIAKSGGARDKRYDNSEPRVWLGDLAGWPRRANAAQQNSWEALPIFVAGVLMAAHSQVPQGTLDFWAVWFIVARVIYAILYIANQSSLRSLVWALALLAPLRLMIAAI</sequence>
<dbReference type="EMBL" id="JAYXHS010000004">
    <property type="protein sequence ID" value="MEC5387677.1"/>
    <property type="molecule type" value="Genomic_DNA"/>
</dbReference>
<dbReference type="SUPFAM" id="SSF161084">
    <property type="entry name" value="MAPEG domain-like"/>
    <property type="match status" value="1"/>
</dbReference>
<dbReference type="RefSeq" id="WP_327600651.1">
    <property type="nucleotide sequence ID" value="NZ_JAYXHS010000004.1"/>
</dbReference>
<proteinExistence type="predicted"/>
<dbReference type="InterPro" id="IPR023352">
    <property type="entry name" value="MAPEG-like_dom_sf"/>
</dbReference>
<evidence type="ECO:0000256" key="2">
    <source>
        <dbReference type="ARBA" id="ARBA00022692"/>
    </source>
</evidence>
<name>A0ABU6K719_9RHOO</name>
<dbReference type="Pfam" id="PF01124">
    <property type="entry name" value="MAPEG"/>
    <property type="match status" value="1"/>
</dbReference>
<feature type="transmembrane region" description="Helical" evidence="5">
    <location>
        <begin position="109"/>
        <end position="126"/>
    </location>
</feature>
<keyword evidence="7" id="KW-1185">Reference proteome</keyword>
<protein>
    <submittedName>
        <fullName evidence="6">MAPEG family protein</fullName>
    </submittedName>
</protein>
<comment type="subcellular location">
    <subcellularLocation>
        <location evidence="1">Membrane</location>
    </subcellularLocation>
</comment>
<evidence type="ECO:0000313" key="7">
    <source>
        <dbReference type="Proteomes" id="UP001331561"/>
    </source>
</evidence>
<keyword evidence="3 5" id="KW-1133">Transmembrane helix</keyword>
<accession>A0ABU6K719</accession>
<dbReference type="InterPro" id="IPR001129">
    <property type="entry name" value="Membr-assoc_MAPEG"/>
</dbReference>
<feature type="transmembrane region" description="Helical" evidence="5">
    <location>
        <begin position="84"/>
        <end position="102"/>
    </location>
</feature>
<comment type="caution">
    <text evidence="6">The sequence shown here is derived from an EMBL/GenBank/DDBJ whole genome shotgun (WGS) entry which is preliminary data.</text>
</comment>
<dbReference type="PANTHER" id="PTHR35371:SF1">
    <property type="entry name" value="BLR7753 PROTEIN"/>
    <property type="match status" value="1"/>
</dbReference>
<dbReference type="Proteomes" id="UP001331561">
    <property type="component" value="Unassembled WGS sequence"/>
</dbReference>
<gene>
    <name evidence="6" type="ORF">VVD49_18230</name>
</gene>
<evidence type="ECO:0000256" key="3">
    <source>
        <dbReference type="ARBA" id="ARBA00022989"/>
    </source>
</evidence>
<evidence type="ECO:0000313" key="6">
    <source>
        <dbReference type="EMBL" id="MEC5387677.1"/>
    </source>
</evidence>
<dbReference type="Gene3D" id="1.20.120.550">
    <property type="entry name" value="Membrane associated eicosanoid/glutathione metabolism-like domain"/>
    <property type="match status" value="1"/>
</dbReference>
<evidence type="ECO:0000256" key="1">
    <source>
        <dbReference type="ARBA" id="ARBA00004370"/>
    </source>
</evidence>
<keyword evidence="4 5" id="KW-0472">Membrane</keyword>
<organism evidence="6 7">
    <name type="scientific">Uliginosibacterium silvisoli</name>
    <dbReference type="NCBI Taxonomy" id="3114758"/>
    <lineage>
        <taxon>Bacteria</taxon>
        <taxon>Pseudomonadati</taxon>
        <taxon>Pseudomonadota</taxon>
        <taxon>Betaproteobacteria</taxon>
        <taxon>Rhodocyclales</taxon>
        <taxon>Zoogloeaceae</taxon>
        <taxon>Uliginosibacterium</taxon>
    </lineage>
</organism>
<reference evidence="6 7" key="1">
    <citation type="submission" date="2024-01" db="EMBL/GenBank/DDBJ databases">
        <title>Uliginosibacterium soil sp. nov.</title>
        <authorList>
            <person name="Lv Y."/>
        </authorList>
    </citation>
    <scope>NUCLEOTIDE SEQUENCE [LARGE SCALE GENOMIC DNA]</scope>
    <source>
        <strain evidence="6 7">H3</strain>
    </source>
</reference>